<dbReference type="PANTHER" id="PTHR47764:SF2">
    <property type="entry name" value="UBIQUITIN-LIKE PROTEASE FAMILY PROFILE DOMAIN-CONTAINING PROTEIN"/>
    <property type="match status" value="1"/>
</dbReference>
<dbReference type="PANTHER" id="PTHR47764">
    <property type="entry name" value="UBIQUITIN-LIKE-SPECIFIC PROTEASE 2B-RELATED"/>
    <property type="match status" value="1"/>
</dbReference>
<feature type="compositionally biased region" description="Basic and acidic residues" evidence="6">
    <location>
        <begin position="853"/>
        <end position="864"/>
    </location>
</feature>
<dbReference type="InterPro" id="IPR057375">
    <property type="entry name" value="ULP2A/B_PH"/>
</dbReference>
<dbReference type="Proteomes" id="UP001419268">
    <property type="component" value="Unassembled WGS sequence"/>
</dbReference>
<evidence type="ECO:0000256" key="6">
    <source>
        <dbReference type="SAM" id="MobiDB-lite"/>
    </source>
</evidence>
<proteinExistence type="inferred from homology"/>
<dbReference type="SUPFAM" id="SSF54001">
    <property type="entry name" value="Cysteine proteinases"/>
    <property type="match status" value="1"/>
</dbReference>
<reference evidence="8 9" key="1">
    <citation type="submission" date="2024-01" db="EMBL/GenBank/DDBJ databases">
        <title>Genome assemblies of Stephania.</title>
        <authorList>
            <person name="Yang L."/>
        </authorList>
    </citation>
    <scope>NUCLEOTIDE SEQUENCE [LARGE SCALE GENOMIC DNA]</scope>
    <source>
        <strain evidence="8">JXDWG</strain>
        <tissue evidence="8">Leaf</tissue>
    </source>
</reference>
<evidence type="ECO:0000256" key="2">
    <source>
        <dbReference type="ARBA" id="ARBA00022670"/>
    </source>
</evidence>
<dbReference type="GO" id="GO:0008234">
    <property type="term" value="F:cysteine-type peptidase activity"/>
    <property type="evidence" value="ECO:0007669"/>
    <property type="project" value="InterPro"/>
</dbReference>
<dbReference type="Gene3D" id="3.30.310.130">
    <property type="entry name" value="Ubiquitin-related"/>
    <property type="match status" value="1"/>
</dbReference>
<dbReference type="InterPro" id="IPR038765">
    <property type="entry name" value="Papain-like_cys_pep_sf"/>
</dbReference>
<protein>
    <recommendedName>
        <fullName evidence="7">Ubiquitin-like protease family profile domain-containing protein</fullName>
    </recommendedName>
</protein>
<organism evidence="8 9">
    <name type="scientific">Stephania cephalantha</name>
    <dbReference type="NCBI Taxonomy" id="152367"/>
    <lineage>
        <taxon>Eukaryota</taxon>
        <taxon>Viridiplantae</taxon>
        <taxon>Streptophyta</taxon>
        <taxon>Embryophyta</taxon>
        <taxon>Tracheophyta</taxon>
        <taxon>Spermatophyta</taxon>
        <taxon>Magnoliopsida</taxon>
        <taxon>Ranunculales</taxon>
        <taxon>Menispermaceae</taxon>
        <taxon>Menispermoideae</taxon>
        <taxon>Cissampelideae</taxon>
        <taxon>Stephania</taxon>
    </lineage>
</organism>
<gene>
    <name evidence="8" type="ORF">Scep_001187</name>
</gene>
<feature type="region of interest" description="Disordered" evidence="6">
    <location>
        <begin position="721"/>
        <end position="742"/>
    </location>
</feature>
<comment type="function">
    <text evidence="5">Protease that catalyzes two essential functions in the SUMO pathway: processing of full-length SUMOs to their mature forms and deconjugation of SUMO from targeted proteins.</text>
</comment>
<evidence type="ECO:0000313" key="9">
    <source>
        <dbReference type="Proteomes" id="UP001419268"/>
    </source>
</evidence>
<evidence type="ECO:0000256" key="5">
    <source>
        <dbReference type="ARBA" id="ARBA00057729"/>
    </source>
</evidence>
<evidence type="ECO:0000259" key="7">
    <source>
        <dbReference type="PROSITE" id="PS50600"/>
    </source>
</evidence>
<feature type="region of interest" description="Disordered" evidence="6">
    <location>
        <begin position="815"/>
        <end position="925"/>
    </location>
</feature>
<dbReference type="AlphaFoldDB" id="A0AAP0L7P1"/>
<name>A0AAP0L7P1_9MAGN</name>
<keyword evidence="2" id="KW-0645">Protease</keyword>
<keyword evidence="9" id="KW-1185">Reference proteome</keyword>
<feature type="compositionally biased region" description="Basic and acidic residues" evidence="6">
    <location>
        <begin position="815"/>
        <end position="829"/>
    </location>
</feature>
<sequence length="925" mass="104241">MKSSSEKSFDAYDFGSEEHLVESVSGRLAEKYGGGLRNPKSDCSPSTKYKFLECFARTSCARERDVSDASCIDVDARCGNQEQDGKCSSSYDTSEGKCAFKGISGLDESRLTNCIASREQTLSRFDETLPETMLPGRVKTSSFGIDTMSCGEQVSQKQLLECSHPVFPSNSRPVDLNSDDDDDNDDNRQTSPQSTHSSEIRENEGSSQDSDLDHSPRSWTMQNVNMAVVDVVPDYLIYGDRYCTEALLTFSCSGIKLEGRNACGSKELLRFEWEITEIDEIKSQWFARVETALVNLCIRLAAADVGTEFPYETSGDIGNAELKFAVCDSRWSGTQEKIMSINERYKSAWKVLLDTDVKRSDDFMGNGTCHSKGYFSNFDKPFEDVIYPKGDPDAVSISMRDVELLQPETFINDTIIDFYVKYLKNNIKPGELRRFHFFNSFFFRKLADMDKNPSSASEGRAAFLRVRKWTRKVSLFEKDYLFIPVNFNLHWSLIVVCHPGEIVDFTDDDISRCPKVPCILHMDSIKGSHKGLKNLVQSYLWEEWKERQINPSEDASSKFFNLRFIPLELPQQENSFDCGLFLLHYVELFLEEAPACFNPFKITEFSNFLNKDWFPPAEASLKRAYLQKIIYELIEDYSPKMPTAASNECYHSSRCMEDCNREENVELFLDTDNTVKECNGLVFRELLEPETAERSSQNGQLQSLDLLNPFHKFKDFLSPVEEGEEDEQIAYSPSDGADCDQPAEITADACAPSFTSKSFAIFDSICSPGSMHGDERRDDDSITETSSFGSQCSLEMRMDEHPSDENLVHLNQLEETEKPSLVSREDAGRNPESPTSASSKPLEACVVEDSQEDDRTAESEESKDSFSSCQENPPGISNQFAGLDENENSQPQGPGSPAEINEERAAKRMRVTHASEGEIVIDGEA</sequence>
<evidence type="ECO:0000256" key="4">
    <source>
        <dbReference type="ARBA" id="ARBA00022801"/>
    </source>
</evidence>
<comment type="similarity">
    <text evidence="1">Belongs to the peptidase C48 family.</text>
</comment>
<dbReference type="Pfam" id="PF25352">
    <property type="entry name" value="PH_ULP"/>
    <property type="match status" value="1"/>
</dbReference>
<dbReference type="FunFam" id="3.30.310.130:FF:000006">
    <property type="entry name" value="Probable ubiquitin-like-specific protease 2B"/>
    <property type="match status" value="1"/>
</dbReference>
<dbReference type="GO" id="GO:0006508">
    <property type="term" value="P:proteolysis"/>
    <property type="evidence" value="ECO:0007669"/>
    <property type="project" value="UniProtKB-KW"/>
</dbReference>
<feature type="compositionally biased region" description="Polar residues" evidence="6">
    <location>
        <begin position="865"/>
        <end position="880"/>
    </location>
</feature>
<keyword evidence="3" id="KW-0833">Ubl conjugation pathway</keyword>
<comment type="caution">
    <text evidence="8">The sequence shown here is derived from an EMBL/GenBank/DDBJ whole genome shotgun (WGS) entry which is preliminary data.</text>
</comment>
<feature type="region of interest" description="Disordered" evidence="6">
    <location>
        <begin position="165"/>
        <end position="217"/>
    </location>
</feature>
<dbReference type="PROSITE" id="PS50600">
    <property type="entry name" value="ULP_PROTEASE"/>
    <property type="match status" value="1"/>
</dbReference>
<keyword evidence="4" id="KW-0378">Hydrolase</keyword>
<accession>A0AAP0L7P1</accession>
<dbReference type="Gene3D" id="1.10.418.20">
    <property type="match status" value="1"/>
</dbReference>
<feature type="domain" description="Ubiquitin-like protease family profile" evidence="7">
    <location>
        <begin position="395"/>
        <end position="589"/>
    </location>
</feature>
<dbReference type="Pfam" id="PF02902">
    <property type="entry name" value="Peptidase_C48"/>
    <property type="match status" value="1"/>
</dbReference>
<dbReference type="InterPro" id="IPR003653">
    <property type="entry name" value="Peptidase_C48_C"/>
</dbReference>
<evidence type="ECO:0000256" key="3">
    <source>
        <dbReference type="ARBA" id="ARBA00022786"/>
    </source>
</evidence>
<evidence type="ECO:0000313" key="8">
    <source>
        <dbReference type="EMBL" id="KAK9165996.1"/>
    </source>
</evidence>
<dbReference type="EMBL" id="JBBNAG010000001">
    <property type="protein sequence ID" value="KAK9165996.1"/>
    <property type="molecule type" value="Genomic_DNA"/>
</dbReference>
<evidence type="ECO:0000256" key="1">
    <source>
        <dbReference type="ARBA" id="ARBA00005234"/>
    </source>
</evidence>